<feature type="domain" description="ABC transporter" evidence="9">
    <location>
        <begin position="172"/>
        <end position="405"/>
    </location>
</feature>
<dbReference type="AlphaFoldDB" id="A0A182T9M6"/>
<protein>
    <recommendedName>
        <fullName evidence="13">ABC transporter domain-containing protein</fullName>
    </recommendedName>
</protein>
<comment type="subcellular location">
    <subcellularLocation>
        <location evidence="1">Membrane</location>
        <topology evidence="1">Multi-pass membrane protein</topology>
    </subcellularLocation>
</comment>
<dbReference type="FunFam" id="3.40.50.300:FF:000163">
    <property type="entry name" value="Multidrug resistance-associated protein member 4"/>
    <property type="match status" value="1"/>
</dbReference>
<evidence type="ECO:0000313" key="11">
    <source>
        <dbReference type="EnsemblMetazoa" id="AMAM022437-PA"/>
    </source>
</evidence>
<evidence type="ECO:0000256" key="4">
    <source>
        <dbReference type="ARBA" id="ARBA00022741"/>
    </source>
</evidence>
<evidence type="ECO:0000256" key="6">
    <source>
        <dbReference type="ARBA" id="ARBA00022989"/>
    </source>
</evidence>
<dbReference type="EnsemblMetazoa" id="AMAM022437-RA">
    <property type="protein sequence ID" value="AMAM022437-PA"/>
    <property type="gene ID" value="AMAM022437"/>
</dbReference>
<keyword evidence="4" id="KW-0547">Nucleotide-binding</keyword>
<dbReference type="FunFam" id="1.20.1560.10:FF:000229">
    <property type="entry name" value="ABC transporter, putative"/>
    <property type="match status" value="1"/>
</dbReference>
<dbReference type="InterPro" id="IPR027417">
    <property type="entry name" value="P-loop_NTPase"/>
</dbReference>
<evidence type="ECO:0000313" key="12">
    <source>
        <dbReference type="Proteomes" id="UP000075901"/>
    </source>
</evidence>
<evidence type="ECO:0000256" key="2">
    <source>
        <dbReference type="ARBA" id="ARBA00022448"/>
    </source>
</evidence>
<dbReference type="VEuPathDB" id="VectorBase:AMAM022437"/>
<dbReference type="InterPro" id="IPR003439">
    <property type="entry name" value="ABC_transporter-like_ATP-bd"/>
</dbReference>
<evidence type="ECO:0000256" key="8">
    <source>
        <dbReference type="SAM" id="Phobius"/>
    </source>
</evidence>
<reference evidence="12" key="1">
    <citation type="submission" date="2013-09" db="EMBL/GenBank/DDBJ databases">
        <title>The Genome Sequence of Anopheles maculatus species B.</title>
        <authorList>
            <consortium name="The Broad Institute Genomics Platform"/>
            <person name="Neafsey D.E."/>
            <person name="Besansky N."/>
            <person name="Howell P."/>
            <person name="Walton C."/>
            <person name="Young S.K."/>
            <person name="Zeng Q."/>
            <person name="Gargeya S."/>
            <person name="Fitzgerald M."/>
            <person name="Haas B."/>
            <person name="Abouelleil A."/>
            <person name="Allen A.W."/>
            <person name="Alvarado L."/>
            <person name="Arachchi H.M."/>
            <person name="Berlin A.M."/>
            <person name="Chapman S.B."/>
            <person name="Gainer-Dewar J."/>
            <person name="Goldberg J."/>
            <person name="Griggs A."/>
            <person name="Gujja S."/>
            <person name="Hansen M."/>
            <person name="Howarth C."/>
            <person name="Imamovic A."/>
            <person name="Ireland A."/>
            <person name="Larimer J."/>
            <person name="McCowan C."/>
            <person name="Murphy C."/>
            <person name="Pearson M."/>
            <person name="Poon T.W."/>
            <person name="Priest M."/>
            <person name="Roberts A."/>
            <person name="Saif S."/>
            <person name="Shea T."/>
            <person name="Sisk P."/>
            <person name="Sykes S."/>
            <person name="Wortman J."/>
            <person name="Nusbaum C."/>
            <person name="Birren B."/>
        </authorList>
    </citation>
    <scope>NUCLEOTIDE SEQUENCE [LARGE SCALE GENOMIC DNA]</scope>
    <source>
        <strain evidence="12">maculatus3</strain>
    </source>
</reference>
<dbReference type="Gene3D" id="3.40.50.300">
    <property type="entry name" value="P-loop containing nucleotide triphosphate hydrolases"/>
    <property type="match status" value="1"/>
</dbReference>
<keyword evidence="3 8" id="KW-0812">Transmembrane</keyword>
<dbReference type="InterPro" id="IPR036640">
    <property type="entry name" value="ABC1_TM_sf"/>
</dbReference>
<sequence length="427" mass="47936">MAIVFYFLRHIYTNTARSIKRVEASTRSPIFSHANASFQGLSTIRAFGVEKILADEFDKHQDLNTSAWYLFLATTRAFAQWLELVCVLYIAVVTLSFLMVENSMSGNVGLAITQVFNLIFMCQWGMRQTAELENQMTSVERVVEYAEVEPEASLVSIGKHKPPADWPAKGSIRFEHFSLRYASQSSLVLRDLNMSINAGEKIGIVGRTGAGKSSIIQALFRLAVNEGIIRIDGVDIGSLGLHDLRKRISIIPQDPILFSGTVRENLDPFKQHGDDTLWNALEYVELKEVVRAMEGTLDGKMSDGGANFSMGQRQLVCLARAILRNNPILILDEATANVDTETDNLIQKTIRERFGRCTVLTIAHRLHTVMDSDRVLVMDAGRAVEYAHPYELLQRPDGVMRRLVNEMEESTVQQLTGIAYQAYTKRD</sequence>
<dbReference type="InterPro" id="IPR050173">
    <property type="entry name" value="ABC_transporter_C-like"/>
</dbReference>
<dbReference type="InterPro" id="IPR003593">
    <property type="entry name" value="AAA+_ATPase"/>
</dbReference>
<keyword evidence="2" id="KW-0813">Transport</keyword>
<reference evidence="11" key="2">
    <citation type="submission" date="2020-05" db="UniProtKB">
        <authorList>
            <consortium name="EnsemblMetazoa"/>
        </authorList>
    </citation>
    <scope>IDENTIFICATION</scope>
    <source>
        <strain evidence="11">maculatus3</strain>
    </source>
</reference>
<dbReference type="Proteomes" id="UP000075901">
    <property type="component" value="Unassembled WGS sequence"/>
</dbReference>
<keyword evidence="6 8" id="KW-1133">Transmembrane helix</keyword>
<dbReference type="Pfam" id="PF00664">
    <property type="entry name" value="ABC_membrane"/>
    <property type="match status" value="1"/>
</dbReference>
<dbReference type="SUPFAM" id="SSF52540">
    <property type="entry name" value="P-loop containing nucleoside triphosphate hydrolases"/>
    <property type="match status" value="1"/>
</dbReference>
<evidence type="ECO:0000256" key="7">
    <source>
        <dbReference type="ARBA" id="ARBA00023136"/>
    </source>
</evidence>
<dbReference type="PANTHER" id="PTHR24223:SF324">
    <property type="entry name" value="LD17001P"/>
    <property type="match status" value="1"/>
</dbReference>
<keyword evidence="5" id="KW-0067">ATP-binding</keyword>
<accession>A0A182T9M6</accession>
<dbReference type="GO" id="GO:0016020">
    <property type="term" value="C:membrane"/>
    <property type="evidence" value="ECO:0007669"/>
    <property type="project" value="UniProtKB-SubCell"/>
</dbReference>
<dbReference type="PANTHER" id="PTHR24223">
    <property type="entry name" value="ATP-BINDING CASSETTE SUB-FAMILY C"/>
    <property type="match status" value="1"/>
</dbReference>
<dbReference type="CDD" id="cd03244">
    <property type="entry name" value="ABCC_MRP_domain2"/>
    <property type="match status" value="1"/>
</dbReference>
<dbReference type="GO" id="GO:0005524">
    <property type="term" value="F:ATP binding"/>
    <property type="evidence" value="ECO:0007669"/>
    <property type="project" value="UniProtKB-KW"/>
</dbReference>
<dbReference type="InterPro" id="IPR011527">
    <property type="entry name" value="ABC1_TM_dom"/>
</dbReference>
<evidence type="ECO:0000256" key="5">
    <source>
        <dbReference type="ARBA" id="ARBA00022840"/>
    </source>
</evidence>
<dbReference type="SUPFAM" id="SSF90123">
    <property type="entry name" value="ABC transporter transmembrane region"/>
    <property type="match status" value="1"/>
</dbReference>
<evidence type="ECO:0000259" key="9">
    <source>
        <dbReference type="PROSITE" id="PS50893"/>
    </source>
</evidence>
<evidence type="ECO:0000259" key="10">
    <source>
        <dbReference type="PROSITE" id="PS50929"/>
    </source>
</evidence>
<dbReference type="GO" id="GO:0016887">
    <property type="term" value="F:ATP hydrolysis activity"/>
    <property type="evidence" value="ECO:0007669"/>
    <property type="project" value="InterPro"/>
</dbReference>
<dbReference type="Gene3D" id="1.20.1560.10">
    <property type="entry name" value="ABC transporter type 1, transmembrane domain"/>
    <property type="match status" value="1"/>
</dbReference>
<dbReference type="Pfam" id="PF00005">
    <property type="entry name" value="ABC_tran"/>
    <property type="match status" value="1"/>
</dbReference>
<proteinExistence type="predicted"/>
<organism evidence="11 12">
    <name type="scientific">Anopheles maculatus</name>
    <dbReference type="NCBI Taxonomy" id="74869"/>
    <lineage>
        <taxon>Eukaryota</taxon>
        <taxon>Metazoa</taxon>
        <taxon>Ecdysozoa</taxon>
        <taxon>Arthropoda</taxon>
        <taxon>Hexapoda</taxon>
        <taxon>Insecta</taxon>
        <taxon>Pterygota</taxon>
        <taxon>Neoptera</taxon>
        <taxon>Endopterygota</taxon>
        <taxon>Diptera</taxon>
        <taxon>Nematocera</taxon>
        <taxon>Culicoidea</taxon>
        <taxon>Culicidae</taxon>
        <taxon>Anophelinae</taxon>
        <taxon>Anopheles</taxon>
        <taxon>Anopheles maculatus group</taxon>
    </lineage>
</organism>
<feature type="transmembrane region" description="Helical" evidence="8">
    <location>
        <begin position="78"/>
        <end position="100"/>
    </location>
</feature>
<dbReference type="GO" id="GO:0140359">
    <property type="term" value="F:ABC-type transporter activity"/>
    <property type="evidence" value="ECO:0007669"/>
    <property type="project" value="InterPro"/>
</dbReference>
<keyword evidence="12" id="KW-1185">Reference proteome</keyword>
<dbReference type="PROSITE" id="PS50893">
    <property type="entry name" value="ABC_TRANSPORTER_2"/>
    <property type="match status" value="1"/>
</dbReference>
<dbReference type="SMART" id="SM00382">
    <property type="entry name" value="AAA"/>
    <property type="match status" value="1"/>
</dbReference>
<evidence type="ECO:0000256" key="1">
    <source>
        <dbReference type="ARBA" id="ARBA00004141"/>
    </source>
</evidence>
<keyword evidence="7 8" id="KW-0472">Membrane</keyword>
<name>A0A182T9M6_9DIPT</name>
<evidence type="ECO:0000256" key="3">
    <source>
        <dbReference type="ARBA" id="ARBA00022692"/>
    </source>
</evidence>
<evidence type="ECO:0008006" key="13">
    <source>
        <dbReference type="Google" id="ProtNLM"/>
    </source>
</evidence>
<feature type="domain" description="ABC transmembrane type-1" evidence="10">
    <location>
        <begin position="1"/>
        <end position="134"/>
    </location>
</feature>
<dbReference type="PROSITE" id="PS50929">
    <property type="entry name" value="ABC_TM1F"/>
    <property type="match status" value="1"/>
</dbReference>